<gene>
    <name evidence="1" type="ORF">WA026_009254</name>
</gene>
<protein>
    <submittedName>
        <fullName evidence="1">Uncharacterized protein</fullName>
    </submittedName>
</protein>
<name>A0AAW1UVB1_9CUCU</name>
<comment type="caution">
    <text evidence="1">The sequence shown here is derived from an EMBL/GenBank/DDBJ whole genome shotgun (WGS) entry which is preliminary data.</text>
</comment>
<sequence length="125" mass="14405">MKKSVPIDPYKNFLSKRGEKTTPGNILGTSRRSQAETGLFVEKYYGTPMLNIIVSVIICKFYPDKSGQIPDILRMLLTNQNPNQFKPRTNLQLMLKFEFLELLTNDLLEQVVMHTTTVCMYIELT</sequence>
<keyword evidence="2" id="KW-1185">Reference proteome</keyword>
<evidence type="ECO:0000313" key="2">
    <source>
        <dbReference type="Proteomes" id="UP001431783"/>
    </source>
</evidence>
<dbReference type="Proteomes" id="UP001431783">
    <property type="component" value="Unassembled WGS sequence"/>
</dbReference>
<dbReference type="EMBL" id="JARQZJ010000094">
    <property type="protein sequence ID" value="KAK9885030.1"/>
    <property type="molecule type" value="Genomic_DNA"/>
</dbReference>
<organism evidence="1 2">
    <name type="scientific">Henosepilachna vigintioctopunctata</name>
    <dbReference type="NCBI Taxonomy" id="420089"/>
    <lineage>
        <taxon>Eukaryota</taxon>
        <taxon>Metazoa</taxon>
        <taxon>Ecdysozoa</taxon>
        <taxon>Arthropoda</taxon>
        <taxon>Hexapoda</taxon>
        <taxon>Insecta</taxon>
        <taxon>Pterygota</taxon>
        <taxon>Neoptera</taxon>
        <taxon>Endopterygota</taxon>
        <taxon>Coleoptera</taxon>
        <taxon>Polyphaga</taxon>
        <taxon>Cucujiformia</taxon>
        <taxon>Coccinelloidea</taxon>
        <taxon>Coccinellidae</taxon>
        <taxon>Epilachninae</taxon>
        <taxon>Epilachnini</taxon>
        <taxon>Henosepilachna</taxon>
    </lineage>
</organism>
<dbReference type="AlphaFoldDB" id="A0AAW1UVB1"/>
<accession>A0AAW1UVB1</accession>
<evidence type="ECO:0000313" key="1">
    <source>
        <dbReference type="EMBL" id="KAK9885030.1"/>
    </source>
</evidence>
<proteinExistence type="predicted"/>
<reference evidence="1 2" key="1">
    <citation type="submission" date="2023-03" db="EMBL/GenBank/DDBJ databases">
        <title>Genome insight into feeding habits of ladybird beetles.</title>
        <authorList>
            <person name="Li H.-S."/>
            <person name="Huang Y.-H."/>
            <person name="Pang H."/>
        </authorList>
    </citation>
    <scope>NUCLEOTIDE SEQUENCE [LARGE SCALE GENOMIC DNA]</scope>
    <source>
        <strain evidence="1">SYSU_2023b</strain>
        <tissue evidence="1">Whole body</tissue>
    </source>
</reference>